<dbReference type="Proteomes" id="UP000190037">
    <property type="component" value="Unassembled WGS sequence"/>
</dbReference>
<feature type="region of interest" description="Disordered" evidence="1">
    <location>
        <begin position="1"/>
        <end position="32"/>
    </location>
</feature>
<name>A0A1T3P1U0_9ACTN</name>
<evidence type="ECO:0000313" key="4">
    <source>
        <dbReference type="Proteomes" id="UP000190037"/>
    </source>
</evidence>
<keyword evidence="2" id="KW-0472">Membrane</keyword>
<feature type="transmembrane region" description="Helical" evidence="2">
    <location>
        <begin position="126"/>
        <end position="146"/>
    </location>
</feature>
<proteinExistence type="predicted"/>
<evidence type="ECO:0000313" key="3">
    <source>
        <dbReference type="EMBL" id="OPC82964.1"/>
    </source>
</evidence>
<dbReference type="AlphaFoldDB" id="A0A1T3P1U0"/>
<sequence>MPWEPSRGNPPPGRPEPPAWQQHADHAYPPRTGPEPGEGCLYAVVRWPARIIALIIVVPLRLLWELVRLIGRGIKFLFWDWFLHPILRGLKKLLWDWFLYPVLSFVGRYILVPIANALAWVVTRLIHRPLAFLFRCLLLVPGAWLWRHVLRPIGRATLLALRFAWDVSTAVLNVLIIRPLSWVWRAVLVPIGRGIAVVWRHLVVLPVAWAWRNVLTPIGRAIRAVWRVLVVAPCRWVGRAVLRPIGRATAEVLRALGIGGR</sequence>
<reference evidence="3 4" key="1">
    <citation type="submission" date="2017-03" db="EMBL/GenBank/DDBJ databases">
        <title>Draft genome sequence of Streptomyces scabrisporus NF3, endophyte isolated from Amphipterygium adstringens.</title>
        <authorList>
            <person name="Vazquez M."/>
            <person name="Ceapa C.D."/>
            <person name="Rodriguez Luna D."/>
            <person name="Sanchez Esquivel S."/>
        </authorList>
    </citation>
    <scope>NUCLEOTIDE SEQUENCE [LARGE SCALE GENOMIC DNA]</scope>
    <source>
        <strain evidence="3 4">NF3</strain>
    </source>
</reference>
<gene>
    <name evidence="3" type="ORF">B4N89_20290</name>
</gene>
<accession>A0A1T3P1U0</accession>
<organism evidence="3 4">
    <name type="scientific">Embleya scabrispora</name>
    <dbReference type="NCBI Taxonomy" id="159449"/>
    <lineage>
        <taxon>Bacteria</taxon>
        <taxon>Bacillati</taxon>
        <taxon>Actinomycetota</taxon>
        <taxon>Actinomycetes</taxon>
        <taxon>Kitasatosporales</taxon>
        <taxon>Streptomycetaceae</taxon>
        <taxon>Embleya</taxon>
    </lineage>
</organism>
<keyword evidence="4" id="KW-1185">Reference proteome</keyword>
<feature type="transmembrane region" description="Helical" evidence="2">
    <location>
        <begin position="97"/>
        <end position="120"/>
    </location>
</feature>
<comment type="caution">
    <text evidence="3">The sequence shown here is derived from an EMBL/GenBank/DDBJ whole genome shotgun (WGS) entry which is preliminary data.</text>
</comment>
<evidence type="ECO:0000256" key="1">
    <source>
        <dbReference type="SAM" id="MobiDB-lite"/>
    </source>
</evidence>
<dbReference type="EMBL" id="MWQN01000001">
    <property type="protein sequence ID" value="OPC82964.1"/>
    <property type="molecule type" value="Genomic_DNA"/>
</dbReference>
<keyword evidence="2" id="KW-0812">Transmembrane</keyword>
<protein>
    <submittedName>
        <fullName evidence="3">Uncharacterized protein</fullName>
    </submittedName>
</protein>
<dbReference type="STRING" id="159449.B4N89_20290"/>
<evidence type="ECO:0000256" key="2">
    <source>
        <dbReference type="SAM" id="Phobius"/>
    </source>
</evidence>
<feature type="compositionally biased region" description="Pro residues" evidence="1">
    <location>
        <begin position="8"/>
        <end position="18"/>
    </location>
</feature>
<keyword evidence="2" id="KW-1133">Transmembrane helix</keyword>